<evidence type="ECO:0008006" key="6">
    <source>
        <dbReference type="Google" id="ProtNLM"/>
    </source>
</evidence>
<feature type="repeat" description="TPR" evidence="3">
    <location>
        <begin position="151"/>
        <end position="184"/>
    </location>
</feature>
<sequence length="257" mass="29248">IYVYSSSELGIQEEDEEDDEVEELELDCGKVVPLEFSMATFPHLQVLSQPWNISWASEADLELPMTVNQISRGLARNRTSWFFHNLASLHWRKIGDGQRALDCAKRSLHFASRSFKDVPLLNLGVMLQRAQCSAEAAILLHSAVDHAPHRPQGHFVLANVYAVLGDYNRSIGCYDNALGLDPDWTQVKSTKHAVLCRKKLEQLFLQLNSFLQDIMTQLKDYSSVYERWLKTQEEVLKHKAPLPSPPLSSLSMFSSYK</sequence>
<evidence type="ECO:0000256" key="3">
    <source>
        <dbReference type="PROSITE-ProRule" id="PRU00339"/>
    </source>
</evidence>
<keyword evidence="5" id="KW-1185">Reference proteome</keyword>
<reference evidence="4 5" key="1">
    <citation type="submission" date="2024-07" db="EMBL/GenBank/DDBJ databases">
        <title>Chromosome-level genome assembly of the water stick insect Ranatra chinensis (Heteroptera: Nepidae).</title>
        <authorList>
            <person name="Liu X."/>
        </authorList>
    </citation>
    <scope>NUCLEOTIDE SEQUENCE [LARGE SCALE GENOMIC DNA]</scope>
    <source>
        <strain evidence="4">Cailab_2021Rc</strain>
        <tissue evidence="4">Muscle</tissue>
    </source>
</reference>
<gene>
    <name evidence="4" type="ORF">AAG570_002944</name>
</gene>
<feature type="non-terminal residue" evidence="4">
    <location>
        <position position="1"/>
    </location>
</feature>
<dbReference type="Gene3D" id="1.25.40.10">
    <property type="entry name" value="Tetratricopeptide repeat domain"/>
    <property type="match status" value="1"/>
</dbReference>
<evidence type="ECO:0000313" key="4">
    <source>
        <dbReference type="EMBL" id="KAL1122617.1"/>
    </source>
</evidence>
<organism evidence="4 5">
    <name type="scientific">Ranatra chinensis</name>
    <dbReference type="NCBI Taxonomy" id="642074"/>
    <lineage>
        <taxon>Eukaryota</taxon>
        <taxon>Metazoa</taxon>
        <taxon>Ecdysozoa</taxon>
        <taxon>Arthropoda</taxon>
        <taxon>Hexapoda</taxon>
        <taxon>Insecta</taxon>
        <taxon>Pterygota</taxon>
        <taxon>Neoptera</taxon>
        <taxon>Paraneoptera</taxon>
        <taxon>Hemiptera</taxon>
        <taxon>Heteroptera</taxon>
        <taxon>Panheteroptera</taxon>
        <taxon>Nepomorpha</taxon>
        <taxon>Nepidae</taxon>
        <taxon>Ranatrinae</taxon>
        <taxon>Ranatra</taxon>
    </lineage>
</organism>
<dbReference type="EMBL" id="JBFDAA010000013">
    <property type="protein sequence ID" value="KAL1122617.1"/>
    <property type="molecule type" value="Genomic_DNA"/>
</dbReference>
<dbReference type="InterPro" id="IPR019734">
    <property type="entry name" value="TPR_rpt"/>
</dbReference>
<dbReference type="SMART" id="SM00028">
    <property type="entry name" value="TPR"/>
    <property type="match status" value="2"/>
</dbReference>
<evidence type="ECO:0000313" key="5">
    <source>
        <dbReference type="Proteomes" id="UP001558652"/>
    </source>
</evidence>
<keyword evidence="2 3" id="KW-0802">TPR repeat</keyword>
<dbReference type="PANTHER" id="PTHR16091">
    <property type="entry name" value="TTC17 PROTEIN"/>
    <property type="match status" value="1"/>
</dbReference>
<evidence type="ECO:0000256" key="1">
    <source>
        <dbReference type="ARBA" id="ARBA00022737"/>
    </source>
</evidence>
<name>A0ABD0YJN4_9HEMI</name>
<dbReference type="InterPro" id="IPR013105">
    <property type="entry name" value="TPR_2"/>
</dbReference>
<proteinExistence type="predicted"/>
<dbReference type="Proteomes" id="UP001558652">
    <property type="component" value="Unassembled WGS sequence"/>
</dbReference>
<dbReference type="InterPro" id="IPR011990">
    <property type="entry name" value="TPR-like_helical_dom_sf"/>
</dbReference>
<dbReference type="InterPro" id="IPR052630">
    <property type="entry name" value="TTC17"/>
</dbReference>
<dbReference type="AlphaFoldDB" id="A0ABD0YJN4"/>
<dbReference type="PROSITE" id="PS50005">
    <property type="entry name" value="TPR"/>
    <property type="match status" value="1"/>
</dbReference>
<dbReference type="SUPFAM" id="SSF48452">
    <property type="entry name" value="TPR-like"/>
    <property type="match status" value="1"/>
</dbReference>
<accession>A0ABD0YJN4</accession>
<evidence type="ECO:0000256" key="2">
    <source>
        <dbReference type="ARBA" id="ARBA00022803"/>
    </source>
</evidence>
<dbReference type="PANTHER" id="PTHR16091:SF1">
    <property type="entry name" value="TETRATRICOPEPTIDE REPEAT PROTEIN 17"/>
    <property type="match status" value="1"/>
</dbReference>
<protein>
    <recommendedName>
        <fullName evidence="6">Tetratricopeptide repeat domain 17</fullName>
    </recommendedName>
</protein>
<comment type="caution">
    <text evidence="4">The sequence shown here is derived from an EMBL/GenBank/DDBJ whole genome shotgun (WGS) entry which is preliminary data.</text>
</comment>
<dbReference type="Pfam" id="PF07719">
    <property type="entry name" value="TPR_2"/>
    <property type="match status" value="1"/>
</dbReference>
<keyword evidence="1" id="KW-0677">Repeat</keyword>